<dbReference type="PANTHER" id="PTHR11909">
    <property type="entry name" value="CASEIN KINASE-RELATED"/>
    <property type="match status" value="1"/>
</dbReference>
<name>A0A2A6CRA6_PRIPA</name>
<dbReference type="OrthoDB" id="1932208at2759"/>
<dbReference type="Pfam" id="PF00069">
    <property type="entry name" value="Pkinase"/>
    <property type="match status" value="1"/>
</dbReference>
<dbReference type="InterPro" id="IPR050235">
    <property type="entry name" value="CK1_Ser-Thr_kinase"/>
</dbReference>
<feature type="compositionally biased region" description="Basic and acidic residues" evidence="1">
    <location>
        <begin position="128"/>
        <end position="188"/>
    </location>
</feature>
<feature type="compositionally biased region" description="Basic and acidic residues" evidence="1">
    <location>
        <begin position="828"/>
        <end position="888"/>
    </location>
</feature>
<evidence type="ECO:0000256" key="1">
    <source>
        <dbReference type="SAM" id="MobiDB-lite"/>
    </source>
</evidence>
<feature type="region of interest" description="Disordered" evidence="1">
    <location>
        <begin position="69"/>
        <end position="232"/>
    </location>
</feature>
<dbReference type="GO" id="GO:0004674">
    <property type="term" value="F:protein serine/threonine kinase activity"/>
    <property type="evidence" value="ECO:0000318"/>
    <property type="project" value="GO_Central"/>
</dbReference>
<dbReference type="PROSITE" id="PS00107">
    <property type="entry name" value="PROTEIN_KINASE_ATP"/>
    <property type="match status" value="1"/>
</dbReference>
<gene>
    <name evidence="2" type="primary">WBGene00094964</name>
</gene>
<feature type="compositionally biased region" description="Acidic residues" evidence="1">
    <location>
        <begin position="706"/>
        <end position="721"/>
    </location>
</feature>
<protein>
    <submittedName>
        <fullName evidence="2">Protein kinase domain-containing protein</fullName>
    </submittedName>
</protein>
<feature type="compositionally biased region" description="Basic and acidic residues" evidence="1">
    <location>
        <begin position="202"/>
        <end position="232"/>
    </location>
</feature>
<dbReference type="Gene3D" id="1.10.510.10">
    <property type="entry name" value="Transferase(Phosphotransferase) domain 1"/>
    <property type="match status" value="1"/>
</dbReference>
<dbReference type="InterPro" id="IPR017441">
    <property type="entry name" value="Protein_kinase_ATP_BS"/>
</dbReference>
<organism evidence="2 3">
    <name type="scientific">Pristionchus pacificus</name>
    <name type="common">Parasitic nematode worm</name>
    <dbReference type="NCBI Taxonomy" id="54126"/>
    <lineage>
        <taxon>Eukaryota</taxon>
        <taxon>Metazoa</taxon>
        <taxon>Ecdysozoa</taxon>
        <taxon>Nematoda</taxon>
        <taxon>Chromadorea</taxon>
        <taxon>Rhabditida</taxon>
        <taxon>Rhabditina</taxon>
        <taxon>Diplogasteromorpha</taxon>
        <taxon>Diplogasteroidea</taxon>
        <taxon>Neodiplogasteridae</taxon>
        <taxon>Pristionchus</taxon>
    </lineage>
</organism>
<accession>A0A8R1YDN3</accession>
<evidence type="ECO:0000313" key="2">
    <source>
        <dbReference type="EnsemblMetazoa" id="PPA05410.1"/>
    </source>
</evidence>
<dbReference type="GO" id="GO:0005634">
    <property type="term" value="C:nucleus"/>
    <property type="evidence" value="ECO:0000318"/>
    <property type="project" value="GO_Central"/>
</dbReference>
<dbReference type="AlphaFoldDB" id="A0A2A6CRA6"/>
<feature type="compositionally biased region" description="Basic and acidic residues" evidence="1">
    <location>
        <begin position="69"/>
        <end position="106"/>
    </location>
</feature>
<dbReference type="EnsemblMetazoa" id="PPA05410.1">
    <property type="protein sequence ID" value="PPA05410.1"/>
    <property type="gene ID" value="WBGene00094964"/>
</dbReference>
<proteinExistence type="predicted"/>
<reference evidence="2" key="2">
    <citation type="submission" date="2022-06" db="UniProtKB">
        <authorList>
            <consortium name="EnsemblMetazoa"/>
        </authorList>
    </citation>
    <scope>IDENTIFICATION</scope>
    <source>
        <strain evidence="2">PS312</strain>
    </source>
</reference>
<accession>A0A2A6CRA6</accession>
<keyword evidence="3" id="KW-1185">Reference proteome</keyword>
<feature type="compositionally biased region" description="Basic and acidic residues" evidence="1">
    <location>
        <begin position="752"/>
        <end position="763"/>
    </location>
</feature>
<dbReference type="SUPFAM" id="SSF56112">
    <property type="entry name" value="Protein kinase-like (PK-like)"/>
    <property type="match status" value="1"/>
</dbReference>
<dbReference type="PROSITE" id="PS50011">
    <property type="entry name" value="PROTEIN_KINASE_DOM"/>
    <property type="match status" value="1"/>
</dbReference>
<feature type="compositionally biased region" description="Basic and acidic residues" evidence="1">
    <location>
        <begin position="795"/>
        <end position="819"/>
    </location>
</feature>
<dbReference type="SMART" id="SM00220">
    <property type="entry name" value="S_TKc"/>
    <property type="match status" value="1"/>
</dbReference>
<feature type="compositionally biased region" description="Basic and acidic residues" evidence="1">
    <location>
        <begin position="626"/>
        <end position="671"/>
    </location>
</feature>
<dbReference type="FunFam" id="1.10.510.10:FF:001334">
    <property type="entry name" value="Protein kinase"/>
    <property type="match status" value="1"/>
</dbReference>
<dbReference type="GO" id="GO:0007165">
    <property type="term" value="P:signal transduction"/>
    <property type="evidence" value="ECO:0000318"/>
    <property type="project" value="GO_Central"/>
</dbReference>
<feature type="compositionally biased region" description="Basic residues" evidence="1">
    <location>
        <begin position="764"/>
        <end position="788"/>
    </location>
</feature>
<feature type="compositionally biased region" description="Basic and acidic residues" evidence="1">
    <location>
        <begin position="734"/>
        <end position="744"/>
    </location>
</feature>
<dbReference type="InterPro" id="IPR000719">
    <property type="entry name" value="Prot_kinase_dom"/>
</dbReference>
<dbReference type="GO" id="GO:0005737">
    <property type="term" value="C:cytoplasm"/>
    <property type="evidence" value="ECO:0000318"/>
    <property type="project" value="GO_Central"/>
</dbReference>
<feature type="region of interest" description="Disordered" evidence="1">
    <location>
        <begin position="626"/>
        <end position="888"/>
    </location>
</feature>
<sequence>MTASLSFFMKNDAVSLSFASENEETKLILHIDSPKYDISCPTSKPRYYPKRERLITREIEKIQDILDKFVQEERGSARRKDEKKDEERGWRKNDDWKDDKRSGKESKMKRRKERGEVNVMFKQRRKERMKDQHKVEKSRDKRSRSRDGMKTAMDRDEKEKNAEGKMIDEKSKVDEKKERTKEKEDTGKKTRSGLPKNATAIKIDETEADEKKNDRTKEKMSKTVGEKTEADEKRNETKKEILSKTFAIGSIIGKLLMVVHRYLVINSSDLSENVSSNPIYLVPTSPDILGHKGAKQEAAPQKAERPPLLVAGQLIAAHSGKRYLVERQLGKGGFGEVYLVSVYKDPGKKFAMKVELKAVNGKASSKLRLKVEIHVFEQIVQSKRVDRTHFVKMHDKGMTEQFNYFVMDVIWNSLKDMCQKTFNNAPLSGTTMVGIARQTLTSIRAMHELGFLHRDIKWHNFAVGLPPMDYLIYIIDFGIARPYKEKNGKVRIARETVPFLGTLRYGSIRGLRGEEQGRRDDLESWLYMMMEMYSKDNCLWLYAERREELIAGKIKVMENSEQLYKEGKLKMPKNYCKMIEYVNSLKYEEEPDYQWFDIAIIAGARAENINPDAPFDWIGKYEEDKKREEQKRKEEEARKIPDKVVRDEPSKYSETDRKESRKKDRKIEKKRESGRKKKKRPEGDDESLITMEENLEDLNKEKERTEDEDNSEDDRSDEDDSDYRGRRRRRRRAARGDRQTRDYSDRDDDDDDYRRNNRYTDKTPRRRRGHKKTSGGRKKASKLSRKKRTFEEDEKNIPRIPDPKIPDEESKNVDEDVRKTPAKTPGKTPDKKTPEKEKAQNLKDKDKKDKDKEESGKKDEKPPVKVVETAKKASEAAPKKEPADARKN</sequence>
<reference evidence="3" key="1">
    <citation type="journal article" date="2008" name="Nat. Genet.">
        <title>The Pristionchus pacificus genome provides a unique perspective on nematode lifestyle and parasitism.</title>
        <authorList>
            <person name="Dieterich C."/>
            <person name="Clifton S.W."/>
            <person name="Schuster L.N."/>
            <person name="Chinwalla A."/>
            <person name="Delehaunty K."/>
            <person name="Dinkelacker I."/>
            <person name="Fulton L."/>
            <person name="Fulton R."/>
            <person name="Godfrey J."/>
            <person name="Minx P."/>
            <person name="Mitreva M."/>
            <person name="Roeseler W."/>
            <person name="Tian H."/>
            <person name="Witte H."/>
            <person name="Yang S.P."/>
            <person name="Wilson R.K."/>
            <person name="Sommer R.J."/>
        </authorList>
    </citation>
    <scope>NUCLEOTIDE SEQUENCE [LARGE SCALE GENOMIC DNA]</scope>
    <source>
        <strain evidence="3">PS312</strain>
    </source>
</reference>
<dbReference type="Proteomes" id="UP000005239">
    <property type="component" value="Unassembled WGS sequence"/>
</dbReference>
<evidence type="ECO:0000313" key="3">
    <source>
        <dbReference type="Proteomes" id="UP000005239"/>
    </source>
</evidence>
<dbReference type="InterPro" id="IPR011009">
    <property type="entry name" value="Kinase-like_dom_sf"/>
</dbReference>
<dbReference type="GO" id="GO:0005524">
    <property type="term" value="F:ATP binding"/>
    <property type="evidence" value="ECO:0007669"/>
    <property type="project" value="UniProtKB-UniRule"/>
</dbReference>